<protein>
    <submittedName>
        <fullName evidence="1">Uncharacterized protein</fullName>
    </submittedName>
</protein>
<dbReference type="EMBL" id="CM047740">
    <property type="protein sequence ID" value="KAJ0040699.1"/>
    <property type="molecule type" value="Genomic_DNA"/>
</dbReference>
<proteinExistence type="predicted"/>
<organism evidence="1 2">
    <name type="scientific">Pistacia integerrima</name>
    <dbReference type="NCBI Taxonomy" id="434235"/>
    <lineage>
        <taxon>Eukaryota</taxon>
        <taxon>Viridiplantae</taxon>
        <taxon>Streptophyta</taxon>
        <taxon>Embryophyta</taxon>
        <taxon>Tracheophyta</taxon>
        <taxon>Spermatophyta</taxon>
        <taxon>Magnoliopsida</taxon>
        <taxon>eudicotyledons</taxon>
        <taxon>Gunneridae</taxon>
        <taxon>Pentapetalae</taxon>
        <taxon>rosids</taxon>
        <taxon>malvids</taxon>
        <taxon>Sapindales</taxon>
        <taxon>Anacardiaceae</taxon>
        <taxon>Pistacia</taxon>
    </lineage>
</organism>
<dbReference type="Proteomes" id="UP001163603">
    <property type="component" value="Chromosome 5"/>
</dbReference>
<keyword evidence="2" id="KW-1185">Reference proteome</keyword>
<evidence type="ECO:0000313" key="2">
    <source>
        <dbReference type="Proteomes" id="UP001163603"/>
    </source>
</evidence>
<sequence length="29" mass="3339">MVVPTPTHTKPRDNLVLNVQHQNITEDIQ</sequence>
<name>A0ACC0YU42_9ROSI</name>
<evidence type="ECO:0000313" key="1">
    <source>
        <dbReference type="EMBL" id="KAJ0040699.1"/>
    </source>
</evidence>
<gene>
    <name evidence="1" type="ORF">Pint_27177</name>
</gene>
<comment type="caution">
    <text evidence="1">The sequence shown here is derived from an EMBL/GenBank/DDBJ whole genome shotgun (WGS) entry which is preliminary data.</text>
</comment>
<accession>A0ACC0YU42</accession>
<reference evidence="2" key="1">
    <citation type="journal article" date="2023" name="G3 (Bethesda)">
        <title>Genome assembly and association tests identify interacting loci associated with vigor, precocity, and sex in interspecific pistachio rootstocks.</title>
        <authorList>
            <person name="Palmer W."/>
            <person name="Jacygrad E."/>
            <person name="Sagayaradj S."/>
            <person name="Cavanaugh K."/>
            <person name="Han R."/>
            <person name="Bertier L."/>
            <person name="Beede B."/>
            <person name="Kafkas S."/>
            <person name="Golino D."/>
            <person name="Preece J."/>
            <person name="Michelmore R."/>
        </authorList>
    </citation>
    <scope>NUCLEOTIDE SEQUENCE [LARGE SCALE GENOMIC DNA]</scope>
</reference>